<sequence length="665" mass="72116">MATNGDQTEARDIAGGVRDLLRGTGSRADGKWMRGLRQARESNVLFGVALHAAERRNQGLGLNSLERDLLDALGTILTDAELAAAGSEYRAAVSDLGEVAVLPKVVTDKPVSQGFTVEDLKAHLPRIRAQNAGRANCAVVDLGAVSAGAPMDSPGFEAAVGDVGFGTTVVVGPPQVEADTGPEYPAYNAKFQFESFTCRRAVGDQWGGRDEIYWTAGLRSDKHVAPAYKSLEFGAVKEGQTRAFASVDKVVFDAEAAKFVAGTVMVWEADESPSAFYRALMGFIDAWMNKPVWVDITLGIITATPGGGYAGVVMDVMDYAFRIIVDLNEAFRNDDDLSCQRTFFFDRNALVTMYNKRDFDWDFNGDGRHTLRVKYAGERPVFPTGALKYLTVDDGATAWSAPVSLGWRSASPASLVSFGGKLHCMYVRPGDRAVMWSSMTNGAWSPPQRVNSWSSDFVPGLVAFKGRLYATVIALNGDVLLSTWAGSGTAWSTTTHLAGTAKSDRAASMSAKDDYVYATYYTYNWQSSWRGGQIAYSSDGQTWNQLYPWPAAHETAHRASMTTHGDRNWFAFREHDGVNSVAEMLGIVCDFVPPPSGWNTPEGPTLATHKGKVWLVARGNAGHIHALNTPDPNSPWVRMPNADVGAMEGEPGVTSHNGSLYAMYR</sequence>
<protein>
    <submittedName>
        <fullName evidence="1">Uncharacterized protein</fullName>
    </submittedName>
</protein>
<proteinExistence type="predicted"/>
<accession>A0AB39T259</accession>
<name>A0AB39T259_9ACTN</name>
<dbReference type="AlphaFoldDB" id="A0AB39T259"/>
<dbReference type="SUPFAM" id="SSF89372">
    <property type="entry name" value="Fucose-specific lectin"/>
    <property type="match status" value="1"/>
</dbReference>
<dbReference type="EMBL" id="CP163444">
    <property type="protein sequence ID" value="XDQ74685.1"/>
    <property type="molecule type" value="Genomic_DNA"/>
</dbReference>
<evidence type="ECO:0000313" key="1">
    <source>
        <dbReference type="EMBL" id="XDQ74685.1"/>
    </source>
</evidence>
<dbReference type="RefSeq" id="WP_369147207.1">
    <property type="nucleotide sequence ID" value="NZ_CP163444.1"/>
</dbReference>
<organism evidence="1">
    <name type="scientific">Streptomyces sp. R44</name>
    <dbReference type="NCBI Taxonomy" id="3238633"/>
    <lineage>
        <taxon>Bacteria</taxon>
        <taxon>Bacillati</taxon>
        <taxon>Actinomycetota</taxon>
        <taxon>Actinomycetes</taxon>
        <taxon>Kitasatosporales</taxon>
        <taxon>Streptomycetaceae</taxon>
        <taxon>Streptomyces</taxon>
    </lineage>
</organism>
<gene>
    <name evidence="1" type="ORF">AB5J54_31005</name>
</gene>
<reference evidence="1" key="1">
    <citation type="submission" date="2024-07" db="EMBL/GenBank/DDBJ databases">
        <authorList>
            <person name="Yu S.T."/>
        </authorList>
    </citation>
    <scope>NUCLEOTIDE SEQUENCE</scope>
    <source>
        <strain evidence="1">R44</strain>
    </source>
</reference>